<dbReference type="PROSITE" id="PS51891">
    <property type="entry name" value="CENP_V_GFA"/>
    <property type="match status" value="1"/>
</dbReference>
<evidence type="ECO:0000256" key="3">
    <source>
        <dbReference type="ARBA" id="ARBA00022833"/>
    </source>
</evidence>
<evidence type="ECO:0000313" key="6">
    <source>
        <dbReference type="EMBL" id="SLN46400.1"/>
    </source>
</evidence>
<keyword evidence="7" id="KW-1185">Reference proteome</keyword>
<evidence type="ECO:0000256" key="1">
    <source>
        <dbReference type="ARBA" id="ARBA00005495"/>
    </source>
</evidence>
<reference evidence="6 7" key="1">
    <citation type="submission" date="2017-03" db="EMBL/GenBank/DDBJ databases">
        <authorList>
            <person name="Afonso C.L."/>
            <person name="Miller P.J."/>
            <person name="Scott M.A."/>
            <person name="Spackman E."/>
            <person name="Goraichik I."/>
            <person name="Dimitrov K.M."/>
            <person name="Suarez D.L."/>
            <person name="Swayne D.E."/>
        </authorList>
    </citation>
    <scope>NUCLEOTIDE SEQUENCE [LARGE SCALE GENOMIC DNA]</scope>
    <source>
        <strain evidence="6 7">CECT 7751</strain>
    </source>
</reference>
<dbReference type="GO" id="GO:0016846">
    <property type="term" value="F:carbon-sulfur lyase activity"/>
    <property type="evidence" value="ECO:0007669"/>
    <property type="project" value="InterPro"/>
</dbReference>
<dbReference type="AlphaFoldDB" id="A0A1X6ZAS8"/>
<dbReference type="Proteomes" id="UP000193963">
    <property type="component" value="Unassembled WGS sequence"/>
</dbReference>
<organism evidence="6 7">
    <name type="scientific">Pseudooceanicola marinus</name>
    <dbReference type="NCBI Taxonomy" id="396013"/>
    <lineage>
        <taxon>Bacteria</taxon>
        <taxon>Pseudomonadati</taxon>
        <taxon>Pseudomonadota</taxon>
        <taxon>Alphaproteobacteria</taxon>
        <taxon>Rhodobacterales</taxon>
        <taxon>Paracoccaceae</taxon>
        <taxon>Pseudooceanicola</taxon>
    </lineage>
</organism>
<feature type="domain" description="CENP-V/GFA" evidence="5">
    <location>
        <begin position="10"/>
        <end position="109"/>
    </location>
</feature>
<dbReference type="OrthoDB" id="9807246at2"/>
<keyword evidence="2" id="KW-0479">Metal-binding</keyword>
<dbReference type="Gene3D" id="3.90.1590.10">
    <property type="entry name" value="glutathione-dependent formaldehyde- activating enzyme (gfa)"/>
    <property type="match status" value="1"/>
</dbReference>
<sequence length="153" mass="16756">MPLPTPDTPLSGACRCGALRMEITAPPFMTAACHCTGCQRMASSAFSLTMMVAADAFRVTEGTPVTAGAGSPDLTHYACPECHSWVYTQMTGFDFVNLRSALFDDPTWTRPFIETQRAEALPWVPELAPHGFDRFPEMESFPELMAAFAAERL</sequence>
<proteinExistence type="inferred from homology"/>
<dbReference type="SUPFAM" id="SSF51316">
    <property type="entry name" value="Mss4-like"/>
    <property type="match status" value="1"/>
</dbReference>
<dbReference type="RefSeq" id="WP_085888221.1">
    <property type="nucleotide sequence ID" value="NZ_FWFN01000004.1"/>
</dbReference>
<dbReference type="PANTHER" id="PTHR33337">
    <property type="entry name" value="GFA DOMAIN-CONTAINING PROTEIN"/>
    <property type="match status" value="1"/>
</dbReference>
<dbReference type="EMBL" id="FWFN01000004">
    <property type="protein sequence ID" value="SLN46400.1"/>
    <property type="molecule type" value="Genomic_DNA"/>
</dbReference>
<evidence type="ECO:0000259" key="5">
    <source>
        <dbReference type="PROSITE" id="PS51891"/>
    </source>
</evidence>
<dbReference type="Pfam" id="PF04828">
    <property type="entry name" value="GFA"/>
    <property type="match status" value="1"/>
</dbReference>
<evidence type="ECO:0000313" key="7">
    <source>
        <dbReference type="Proteomes" id="UP000193963"/>
    </source>
</evidence>
<keyword evidence="4" id="KW-0456">Lyase</keyword>
<dbReference type="PANTHER" id="PTHR33337:SF40">
    <property type="entry name" value="CENP-V_GFA DOMAIN-CONTAINING PROTEIN-RELATED"/>
    <property type="match status" value="1"/>
</dbReference>
<name>A0A1X6ZAS8_9RHOB</name>
<evidence type="ECO:0000256" key="2">
    <source>
        <dbReference type="ARBA" id="ARBA00022723"/>
    </source>
</evidence>
<keyword evidence="3" id="KW-0862">Zinc</keyword>
<evidence type="ECO:0000256" key="4">
    <source>
        <dbReference type="ARBA" id="ARBA00023239"/>
    </source>
</evidence>
<dbReference type="InterPro" id="IPR006913">
    <property type="entry name" value="CENP-V/GFA"/>
</dbReference>
<gene>
    <name evidence="6" type="ORF">PSM7751_02156</name>
</gene>
<accession>A0A1X6ZAS8</accession>
<comment type="similarity">
    <text evidence="1">Belongs to the Gfa family.</text>
</comment>
<dbReference type="InterPro" id="IPR011057">
    <property type="entry name" value="Mss4-like_sf"/>
</dbReference>
<dbReference type="GO" id="GO:0046872">
    <property type="term" value="F:metal ion binding"/>
    <property type="evidence" value="ECO:0007669"/>
    <property type="project" value="UniProtKB-KW"/>
</dbReference>
<protein>
    <submittedName>
        <fullName evidence="6">Glutathione-dependent formaldehyde-activating enzyme</fullName>
    </submittedName>
</protein>